<reference evidence="13 14" key="1">
    <citation type="submission" date="2019-07" db="EMBL/GenBank/DDBJ databases">
        <title>Whole genome shotgun sequence of Cellulomonas soli NBRC 109434.</title>
        <authorList>
            <person name="Hosoyama A."/>
            <person name="Uohara A."/>
            <person name="Ohji S."/>
            <person name="Ichikawa N."/>
        </authorList>
    </citation>
    <scope>NUCLEOTIDE SEQUENCE [LARGE SCALE GENOMIC DNA]</scope>
    <source>
        <strain evidence="13 14">NBRC 109434</strain>
    </source>
</reference>
<keyword evidence="8 11" id="KW-0328">Glycosyltransferase</keyword>
<comment type="similarity">
    <text evidence="5 11">Belongs to the purine/pyrimidine phosphoribosyltransferase family.</text>
</comment>
<comment type="caution">
    <text evidence="13">The sequence shown here is derived from an EMBL/GenBank/DDBJ whole genome shotgun (WGS) entry which is preliminary data.</text>
</comment>
<dbReference type="GO" id="GO:0016208">
    <property type="term" value="F:AMP binding"/>
    <property type="evidence" value="ECO:0007669"/>
    <property type="project" value="TreeGrafter"/>
</dbReference>
<evidence type="ECO:0000313" key="13">
    <source>
        <dbReference type="EMBL" id="GEP68088.1"/>
    </source>
</evidence>
<comment type="function">
    <text evidence="2 11">Catalyzes a salvage reaction resulting in the formation of AMP, that is energically less costly than de novo synthesis.</text>
</comment>
<feature type="domain" description="Phosphoribosyltransferase" evidence="12">
    <location>
        <begin position="47"/>
        <end position="161"/>
    </location>
</feature>
<evidence type="ECO:0000256" key="3">
    <source>
        <dbReference type="ARBA" id="ARBA00004496"/>
    </source>
</evidence>
<keyword evidence="7 11" id="KW-0963">Cytoplasm</keyword>
<dbReference type="CDD" id="cd06223">
    <property type="entry name" value="PRTases_typeI"/>
    <property type="match status" value="1"/>
</dbReference>
<dbReference type="SUPFAM" id="SSF53271">
    <property type="entry name" value="PRTase-like"/>
    <property type="match status" value="1"/>
</dbReference>
<comment type="pathway">
    <text evidence="4 11">Purine metabolism; AMP biosynthesis via salvage pathway; AMP from adenine: step 1/1.</text>
</comment>
<dbReference type="PANTHER" id="PTHR32315:SF3">
    <property type="entry name" value="ADENINE PHOSPHORIBOSYLTRANSFERASE"/>
    <property type="match status" value="1"/>
</dbReference>
<evidence type="ECO:0000259" key="12">
    <source>
        <dbReference type="Pfam" id="PF00156"/>
    </source>
</evidence>
<dbReference type="AlphaFoldDB" id="A0A512PA51"/>
<dbReference type="GO" id="GO:0006168">
    <property type="term" value="P:adenine salvage"/>
    <property type="evidence" value="ECO:0007669"/>
    <property type="project" value="InterPro"/>
</dbReference>
<dbReference type="NCBIfam" id="NF002634">
    <property type="entry name" value="PRK02304.1-3"/>
    <property type="match status" value="1"/>
</dbReference>
<keyword evidence="9 11" id="KW-0808">Transferase</keyword>
<keyword evidence="14" id="KW-1185">Reference proteome</keyword>
<dbReference type="NCBIfam" id="NF002636">
    <property type="entry name" value="PRK02304.1-5"/>
    <property type="match status" value="1"/>
</dbReference>
<evidence type="ECO:0000256" key="1">
    <source>
        <dbReference type="ARBA" id="ARBA00000868"/>
    </source>
</evidence>
<dbReference type="GO" id="GO:0003999">
    <property type="term" value="F:adenine phosphoribosyltransferase activity"/>
    <property type="evidence" value="ECO:0007669"/>
    <property type="project" value="UniProtKB-UniRule"/>
</dbReference>
<dbReference type="GO" id="GO:0006166">
    <property type="term" value="P:purine ribonucleoside salvage"/>
    <property type="evidence" value="ECO:0007669"/>
    <property type="project" value="UniProtKB-UniRule"/>
</dbReference>
<evidence type="ECO:0000256" key="6">
    <source>
        <dbReference type="ARBA" id="ARBA00011893"/>
    </source>
</evidence>
<dbReference type="NCBIfam" id="TIGR01090">
    <property type="entry name" value="apt"/>
    <property type="match status" value="1"/>
</dbReference>
<dbReference type="GO" id="GO:0044209">
    <property type="term" value="P:AMP salvage"/>
    <property type="evidence" value="ECO:0007669"/>
    <property type="project" value="UniProtKB-UniRule"/>
</dbReference>
<dbReference type="RefSeq" id="WP_146951841.1">
    <property type="nucleotide sequence ID" value="NZ_BAABBJ010000015.1"/>
</dbReference>
<proteinExistence type="inferred from homology"/>
<protein>
    <recommendedName>
        <fullName evidence="6 11">Adenine phosphoribosyltransferase</fullName>
        <shortName evidence="11">APRT</shortName>
        <ecNumber evidence="6 11">2.4.2.7</ecNumber>
    </recommendedName>
</protein>
<dbReference type="GO" id="GO:0005737">
    <property type="term" value="C:cytoplasm"/>
    <property type="evidence" value="ECO:0007669"/>
    <property type="project" value="UniProtKB-SubCell"/>
</dbReference>
<dbReference type="Gene3D" id="3.40.50.2020">
    <property type="match status" value="1"/>
</dbReference>
<evidence type="ECO:0000313" key="14">
    <source>
        <dbReference type="Proteomes" id="UP000321798"/>
    </source>
</evidence>
<gene>
    <name evidence="11" type="primary">apt</name>
    <name evidence="13" type="ORF">CSO01_08030</name>
</gene>
<evidence type="ECO:0000256" key="2">
    <source>
        <dbReference type="ARBA" id="ARBA00003968"/>
    </source>
</evidence>
<keyword evidence="10 11" id="KW-0660">Purine salvage</keyword>
<organism evidence="13 14">
    <name type="scientific">Cellulomonas soli</name>
    <dbReference type="NCBI Taxonomy" id="931535"/>
    <lineage>
        <taxon>Bacteria</taxon>
        <taxon>Bacillati</taxon>
        <taxon>Actinomycetota</taxon>
        <taxon>Actinomycetes</taxon>
        <taxon>Micrococcales</taxon>
        <taxon>Cellulomonadaceae</taxon>
        <taxon>Cellulomonas</taxon>
    </lineage>
</organism>
<evidence type="ECO:0000256" key="9">
    <source>
        <dbReference type="ARBA" id="ARBA00022679"/>
    </source>
</evidence>
<evidence type="ECO:0000256" key="5">
    <source>
        <dbReference type="ARBA" id="ARBA00008391"/>
    </source>
</evidence>
<dbReference type="InterPro" id="IPR050054">
    <property type="entry name" value="UPRTase/APRTase"/>
</dbReference>
<dbReference type="InterPro" id="IPR029057">
    <property type="entry name" value="PRTase-like"/>
</dbReference>
<name>A0A512PA51_9CELL</name>
<dbReference type="OrthoDB" id="9803963at2"/>
<comment type="catalytic activity">
    <reaction evidence="1 11">
        <text>AMP + diphosphate = 5-phospho-alpha-D-ribose 1-diphosphate + adenine</text>
        <dbReference type="Rhea" id="RHEA:16609"/>
        <dbReference type="ChEBI" id="CHEBI:16708"/>
        <dbReference type="ChEBI" id="CHEBI:33019"/>
        <dbReference type="ChEBI" id="CHEBI:58017"/>
        <dbReference type="ChEBI" id="CHEBI:456215"/>
        <dbReference type="EC" id="2.4.2.7"/>
    </reaction>
</comment>
<dbReference type="EC" id="2.4.2.7" evidence="6 11"/>
<evidence type="ECO:0000256" key="11">
    <source>
        <dbReference type="HAMAP-Rule" id="MF_00004"/>
    </source>
</evidence>
<dbReference type="FunFam" id="3.40.50.2020:FF:000021">
    <property type="entry name" value="Adenine phosphoribosyltransferase"/>
    <property type="match status" value="1"/>
</dbReference>
<dbReference type="UniPathway" id="UPA00588">
    <property type="reaction ID" value="UER00646"/>
</dbReference>
<accession>A0A512PA51</accession>
<evidence type="ECO:0000256" key="8">
    <source>
        <dbReference type="ARBA" id="ARBA00022676"/>
    </source>
</evidence>
<evidence type="ECO:0000256" key="4">
    <source>
        <dbReference type="ARBA" id="ARBA00004659"/>
    </source>
</evidence>
<sequence length="183" mass="18656">MTTGILDPRAALVARIDALVRLVPDYPQAGVLFRDITPLLADASAFAEVIEAIAADVPGPVDLVAGMEARGFLLAAPVAVALGAGLLPVRKAGKLPGPTEAETYELEYGTATVEIHPSTVPAGSRVLVIDDVLATGGTAAATVTLLERCGAEIVGLSFLVEIAALEGRARLAGRAVDALVQVP</sequence>
<dbReference type="InterPro" id="IPR005764">
    <property type="entry name" value="Ade_phspho_trans"/>
</dbReference>
<dbReference type="InterPro" id="IPR000836">
    <property type="entry name" value="PRTase_dom"/>
</dbReference>
<dbReference type="Proteomes" id="UP000321798">
    <property type="component" value="Unassembled WGS sequence"/>
</dbReference>
<dbReference type="Pfam" id="PF00156">
    <property type="entry name" value="Pribosyltran"/>
    <property type="match status" value="1"/>
</dbReference>
<dbReference type="HAMAP" id="MF_00004">
    <property type="entry name" value="Aden_phosphoribosyltr"/>
    <property type="match status" value="1"/>
</dbReference>
<dbReference type="PANTHER" id="PTHR32315">
    <property type="entry name" value="ADENINE PHOSPHORIBOSYLTRANSFERASE"/>
    <property type="match status" value="1"/>
</dbReference>
<evidence type="ECO:0000256" key="10">
    <source>
        <dbReference type="ARBA" id="ARBA00022726"/>
    </source>
</evidence>
<dbReference type="GO" id="GO:0002055">
    <property type="term" value="F:adenine binding"/>
    <property type="evidence" value="ECO:0007669"/>
    <property type="project" value="TreeGrafter"/>
</dbReference>
<evidence type="ECO:0000256" key="7">
    <source>
        <dbReference type="ARBA" id="ARBA00022490"/>
    </source>
</evidence>
<comment type="subunit">
    <text evidence="11">Homodimer.</text>
</comment>
<comment type="subcellular location">
    <subcellularLocation>
        <location evidence="3 11">Cytoplasm</location>
    </subcellularLocation>
</comment>
<dbReference type="EMBL" id="BKAL01000002">
    <property type="protein sequence ID" value="GEP68088.1"/>
    <property type="molecule type" value="Genomic_DNA"/>
</dbReference>